<dbReference type="Gene3D" id="3.40.50.720">
    <property type="entry name" value="NAD(P)-binding Rossmann-like Domain"/>
    <property type="match status" value="1"/>
</dbReference>
<dbReference type="eggNOG" id="COG0673">
    <property type="taxonomic scope" value="Bacteria"/>
</dbReference>
<dbReference type="Gene3D" id="3.30.360.10">
    <property type="entry name" value="Dihydrodipicolinate Reductase, domain 2"/>
    <property type="match status" value="1"/>
</dbReference>
<dbReference type="Proteomes" id="UP000003806">
    <property type="component" value="Chromosome"/>
</dbReference>
<organism evidence="3 4">
    <name type="scientific">Jonquetella anthropi DSM 22815</name>
    <dbReference type="NCBI Taxonomy" id="885272"/>
    <lineage>
        <taxon>Bacteria</taxon>
        <taxon>Thermotogati</taxon>
        <taxon>Synergistota</taxon>
        <taxon>Synergistia</taxon>
        <taxon>Synergistales</taxon>
        <taxon>Dethiosulfovibrionaceae</taxon>
        <taxon>Jonquetella</taxon>
    </lineage>
</organism>
<dbReference type="InterPro" id="IPR051450">
    <property type="entry name" value="Gfo/Idh/MocA_Oxidoreductases"/>
</dbReference>
<dbReference type="STRING" id="885272.JonanDRAFT_0684"/>
<dbReference type="Pfam" id="PF22725">
    <property type="entry name" value="GFO_IDH_MocA_C3"/>
    <property type="match status" value="1"/>
</dbReference>
<protein>
    <submittedName>
        <fullName evidence="3">Putative dehydrogenase</fullName>
    </submittedName>
</protein>
<proteinExistence type="predicted"/>
<name>H0UK61_9BACT</name>
<dbReference type="OrthoDB" id="9783105at2"/>
<evidence type="ECO:0000259" key="2">
    <source>
        <dbReference type="Pfam" id="PF22725"/>
    </source>
</evidence>
<sequence length="314" mass="34660">MDSLKVGVVGVGHLGQHHARIYAELMNTELVGVVDSSLDRVEEIAGRFDAPAYDDLDRFLDQQRPDAVSVVVPTVSHFAVARRLLERGINVLVEKPVTTTVEQAESLLQLAHKKHAVLQVGHIERFNGAVRYLTSELSDPLFIRSIRQGPFASRIADVGVVLDLMIHDIDIILSLVKSDVRSIVASGRSVCSDHEDLAVAHIVFENGTIADIASSRVSPHRTRTMEVTTTDRSYVVDFESQDISVIRAGHAVQGATSVEVTERPLFPRMEPLKLELEHFLSCVREGKEPLVGISDGKRALAVAIEILKQIQFRQ</sequence>
<feature type="domain" description="Gfo/Idh/MocA-like oxidoreductase N-terminal" evidence="1">
    <location>
        <begin position="4"/>
        <end position="122"/>
    </location>
</feature>
<dbReference type="EMBL" id="CM001376">
    <property type="protein sequence ID" value="EHM13070.1"/>
    <property type="molecule type" value="Genomic_DNA"/>
</dbReference>
<dbReference type="RefSeq" id="WP_008520958.1">
    <property type="nucleotide sequence ID" value="NZ_CM001376.1"/>
</dbReference>
<evidence type="ECO:0000313" key="3">
    <source>
        <dbReference type="EMBL" id="EHM13070.1"/>
    </source>
</evidence>
<dbReference type="InterPro" id="IPR000683">
    <property type="entry name" value="Gfo/Idh/MocA-like_OxRdtase_N"/>
</dbReference>
<dbReference type="AlphaFoldDB" id="H0UK61"/>
<evidence type="ECO:0000313" key="4">
    <source>
        <dbReference type="Proteomes" id="UP000003806"/>
    </source>
</evidence>
<gene>
    <name evidence="3" type="ORF">JonanDRAFT_0684</name>
</gene>
<accession>H0UK61</accession>
<dbReference type="SUPFAM" id="SSF51735">
    <property type="entry name" value="NAD(P)-binding Rossmann-fold domains"/>
    <property type="match status" value="1"/>
</dbReference>
<reference evidence="3 4" key="1">
    <citation type="submission" date="2011-11" db="EMBL/GenBank/DDBJ databases">
        <title>The Noncontiguous Finished genome of Jonquetella anthropi DSM 22815.</title>
        <authorList>
            <consortium name="US DOE Joint Genome Institute (JGI-PGF)"/>
            <person name="Lucas S."/>
            <person name="Copeland A."/>
            <person name="Lapidus A."/>
            <person name="Glavina del Rio T."/>
            <person name="Dalin E."/>
            <person name="Tice H."/>
            <person name="Bruce D."/>
            <person name="Goodwin L."/>
            <person name="Pitluck S."/>
            <person name="Peters L."/>
            <person name="Mikhailova N."/>
            <person name="Held B."/>
            <person name="Kyrpides N."/>
            <person name="Mavromatis K."/>
            <person name="Ivanova N."/>
            <person name="Markowitz V."/>
            <person name="Cheng J.-F."/>
            <person name="Hugenholtz P."/>
            <person name="Woyke T."/>
            <person name="Wu D."/>
            <person name="Gronow S."/>
            <person name="Wellnitz S."/>
            <person name="Brambilla E."/>
            <person name="Klenk H.-P."/>
            <person name="Eisen J.A."/>
        </authorList>
    </citation>
    <scope>NUCLEOTIDE SEQUENCE [LARGE SCALE GENOMIC DNA]</scope>
    <source>
        <strain evidence="3 4">DSM 22815</strain>
    </source>
</reference>
<dbReference type="InterPro" id="IPR036291">
    <property type="entry name" value="NAD(P)-bd_dom_sf"/>
</dbReference>
<dbReference type="PANTHER" id="PTHR43377">
    <property type="entry name" value="BILIVERDIN REDUCTASE A"/>
    <property type="match status" value="1"/>
</dbReference>
<dbReference type="GO" id="GO:0000166">
    <property type="term" value="F:nucleotide binding"/>
    <property type="evidence" value="ECO:0007669"/>
    <property type="project" value="InterPro"/>
</dbReference>
<evidence type="ECO:0000259" key="1">
    <source>
        <dbReference type="Pfam" id="PF01408"/>
    </source>
</evidence>
<feature type="domain" description="GFO/IDH/MocA-like oxidoreductase" evidence="2">
    <location>
        <begin position="128"/>
        <end position="234"/>
    </location>
</feature>
<keyword evidence="4" id="KW-1185">Reference proteome</keyword>
<dbReference type="InterPro" id="IPR055170">
    <property type="entry name" value="GFO_IDH_MocA-like_dom"/>
</dbReference>
<dbReference type="SUPFAM" id="SSF55347">
    <property type="entry name" value="Glyceraldehyde-3-phosphate dehydrogenase-like, C-terminal domain"/>
    <property type="match status" value="1"/>
</dbReference>
<dbReference type="HOGENOM" id="CLU_023194_10_0_0"/>
<dbReference type="PANTHER" id="PTHR43377:SF1">
    <property type="entry name" value="BILIVERDIN REDUCTASE A"/>
    <property type="match status" value="1"/>
</dbReference>
<dbReference type="Pfam" id="PF01408">
    <property type="entry name" value="GFO_IDH_MocA"/>
    <property type="match status" value="1"/>
</dbReference>